<dbReference type="EMBL" id="CATOUU010000643">
    <property type="protein sequence ID" value="CAI9937063.1"/>
    <property type="molecule type" value="Genomic_DNA"/>
</dbReference>
<proteinExistence type="predicted"/>
<protein>
    <submittedName>
        <fullName evidence="2">Hypothetical_protein</fullName>
    </submittedName>
</protein>
<sequence>MSLKAPPQILKTVMRSSTSKDNSSNTSASVQQFRAIANSMKQSRIHDPRLLSIYQDVSKNLEILRLFDQKVDYFEECAAVNLKNAVQMVKHTLKLGQFVRNGFK</sequence>
<dbReference type="Proteomes" id="UP001642409">
    <property type="component" value="Unassembled WGS sequence"/>
</dbReference>
<name>A0AA86UCZ7_9EUKA</name>
<evidence type="ECO:0000313" key="4">
    <source>
        <dbReference type="Proteomes" id="UP001642409"/>
    </source>
</evidence>
<dbReference type="EMBL" id="CAXDID020000151">
    <property type="protein sequence ID" value="CAL6041812.1"/>
    <property type="molecule type" value="Genomic_DNA"/>
</dbReference>
<evidence type="ECO:0000313" key="2">
    <source>
        <dbReference type="EMBL" id="CAL5997001.1"/>
    </source>
</evidence>
<evidence type="ECO:0000313" key="3">
    <source>
        <dbReference type="EMBL" id="CAL6041812.1"/>
    </source>
</evidence>
<evidence type="ECO:0000313" key="1">
    <source>
        <dbReference type="EMBL" id="CAI9937063.1"/>
    </source>
</evidence>
<keyword evidence="4" id="KW-1185">Reference proteome</keyword>
<dbReference type="EMBL" id="CAXDID020000036">
    <property type="protein sequence ID" value="CAL5997001.1"/>
    <property type="molecule type" value="Genomic_DNA"/>
</dbReference>
<accession>A0AA86UCZ7</accession>
<reference evidence="1" key="1">
    <citation type="submission" date="2023-06" db="EMBL/GenBank/DDBJ databases">
        <authorList>
            <person name="Kurt Z."/>
        </authorList>
    </citation>
    <scope>NUCLEOTIDE SEQUENCE</scope>
</reference>
<organism evidence="1">
    <name type="scientific">Hexamita inflata</name>
    <dbReference type="NCBI Taxonomy" id="28002"/>
    <lineage>
        <taxon>Eukaryota</taxon>
        <taxon>Metamonada</taxon>
        <taxon>Diplomonadida</taxon>
        <taxon>Hexamitidae</taxon>
        <taxon>Hexamitinae</taxon>
        <taxon>Hexamita</taxon>
    </lineage>
</organism>
<gene>
    <name evidence="2" type="ORF">HINF_LOCUS15029</name>
    <name evidence="1" type="ORF">HINF_LOCUS24708</name>
    <name evidence="3" type="ORF">HINF_LOCUS39295</name>
</gene>
<comment type="caution">
    <text evidence="1">The sequence shown here is derived from an EMBL/GenBank/DDBJ whole genome shotgun (WGS) entry which is preliminary data.</text>
</comment>
<dbReference type="AlphaFoldDB" id="A0AA86UCZ7"/>
<reference evidence="2 4" key="2">
    <citation type="submission" date="2024-07" db="EMBL/GenBank/DDBJ databases">
        <authorList>
            <person name="Akdeniz Z."/>
        </authorList>
    </citation>
    <scope>NUCLEOTIDE SEQUENCE [LARGE SCALE GENOMIC DNA]</scope>
</reference>